<gene>
    <name evidence="1" type="ORF">HJ536_13530</name>
</gene>
<comment type="caution">
    <text evidence="1">The sequence shown here is derived from an EMBL/GenBank/DDBJ whole genome shotgun (WGS) entry which is preliminary data.</text>
</comment>
<name>A0A850Q833_9RHOB</name>
<accession>A0A850Q833</accession>
<evidence type="ECO:0000313" key="2">
    <source>
        <dbReference type="Proteomes" id="UP000592216"/>
    </source>
</evidence>
<evidence type="ECO:0000313" key="1">
    <source>
        <dbReference type="EMBL" id="NVO24382.1"/>
    </source>
</evidence>
<dbReference type="AlphaFoldDB" id="A0A850Q833"/>
<reference evidence="1 2" key="1">
    <citation type="submission" date="2020-04" db="EMBL/GenBank/DDBJ databases">
        <title>Donghicola sp., a member of the Rhodobacteraceae family isolated from mangrove forest in Thailand.</title>
        <authorList>
            <person name="Charoenyingcharoen P."/>
            <person name="Yukphan P."/>
        </authorList>
    </citation>
    <scope>NUCLEOTIDE SEQUENCE [LARGE SCALE GENOMIC DNA]</scope>
    <source>
        <strain evidence="1 2">B5-SW-15</strain>
    </source>
</reference>
<organism evidence="1 2">
    <name type="scientific">Donghicola mangrovi</name>
    <dbReference type="NCBI Taxonomy" id="2729614"/>
    <lineage>
        <taxon>Bacteria</taxon>
        <taxon>Pseudomonadati</taxon>
        <taxon>Pseudomonadota</taxon>
        <taxon>Alphaproteobacteria</taxon>
        <taxon>Rhodobacterales</taxon>
        <taxon>Roseobacteraceae</taxon>
        <taxon>Donghicola</taxon>
    </lineage>
</organism>
<sequence>MILLFRGNWVGLALGRDLRHRMSGWLQTVAAVHHFNHDTGHATKPPKLVDVAEHLGLCGVMNLPD</sequence>
<proteinExistence type="predicted"/>
<dbReference type="RefSeq" id="WP_177158120.1">
    <property type="nucleotide sequence ID" value="NZ_JABCJE010000006.1"/>
</dbReference>
<dbReference type="EMBL" id="JABCJE010000006">
    <property type="protein sequence ID" value="NVO24382.1"/>
    <property type="molecule type" value="Genomic_DNA"/>
</dbReference>
<dbReference type="Proteomes" id="UP000592216">
    <property type="component" value="Unassembled WGS sequence"/>
</dbReference>
<protein>
    <submittedName>
        <fullName evidence="1">Uncharacterized protein</fullName>
    </submittedName>
</protein>